<keyword evidence="1" id="KW-0812">Transmembrane</keyword>
<evidence type="ECO:0000313" key="3">
    <source>
        <dbReference type="Proteomes" id="UP000244929"/>
    </source>
</evidence>
<reference evidence="2 3" key="1">
    <citation type="submission" date="2018-04" db="EMBL/GenBank/DDBJ databases">
        <title>Genome sequencing of Flavobacterium sp. HYN0059.</title>
        <authorList>
            <person name="Yi H."/>
            <person name="Baek C."/>
        </authorList>
    </citation>
    <scope>NUCLEOTIDE SEQUENCE [LARGE SCALE GENOMIC DNA]</scope>
    <source>
        <strain evidence="2 3">HYN0059</strain>
    </source>
</reference>
<gene>
    <name evidence="2" type="ORF">HYN59_03695</name>
</gene>
<evidence type="ECO:0000313" key="2">
    <source>
        <dbReference type="EMBL" id="AWH84271.1"/>
    </source>
</evidence>
<organism evidence="2 3">
    <name type="scientific">Flavobacterium album</name>
    <dbReference type="NCBI Taxonomy" id="2175091"/>
    <lineage>
        <taxon>Bacteria</taxon>
        <taxon>Pseudomonadati</taxon>
        <taxon>Bacteroidota</taxon>
        <taxon>Flavobacteriia</taxon>
        <taxon>Flavobacteriales</taxon>
        <taxon>Flavobacteriaceae</taxon>
        <taxon>Flavobacterium</taxon>
    </lineage>
</organism>
<feature type="transmembrane region" description="Helical" evidence="1">
    <location>
        <begin position="21"/>
        <end position="42"/>
    </location>
</feature>
<keyword evidence="1" id="KW-0472">Membrane</keyword>
<dbReference type="RefSeq" id="WP_108776980.1">
    <property type="nucleotide sequence ID" value="NZ_CP029186.1"/>
</dbReference>
<sequence>MENPEETEQKKKPAAKTDYMGGWGILLLEVAWIFIVHHLYPVFSMEMWGAGKGSFMFSDTNFYIYLALILIPPTLLNIFRFLARRKKQLPVGRYITAEVVVLIVFTAIIFGSFSWDF</sequence>
<protein>
    <submittedName>
        <fullName evidence="2">Uncharacterized protein</fullName>
    </submittedName>
</protein>
<proteinExistence type="predicted"/>
<feature type="transmembrane region" description="Helical" evidence="1">
    <location>
        <begin position="95"/>
        <end position="115"/>
    </location>
</feature>
<dbReference type="Proteomes" id="UP000244929">
    <property type="component" value="Chromosome"/>
</dbReference>
<dbReference type="KEGG" id="falb:HYN59_03695"/>
<feature type="transmembrane region" description="Helical" evidence="1">
    <location>
        <begin position="62"/>
        <end position="83"/>
    </location>
</feature>
<keyword evidence="1" id="KW-1133">Transmembrane helix</keyword>
<name>A0A2S1QVL9_9FLAO</name>
<accession>A0A2S1QVL9</accession>
<evidence type="ECO:0000256" key="1">
    <source>
        <dbReference type="SAM" id="Phobius"/>
    </source>
</evidence>
<dbReference type="AlphaFoldDB" id="A0A2S1QVL9"/>
<keyword evidence="3" id="KW-1185">Reference proteome</keyword>
<dbReference type="EMBL" id="CP029186">
    <property type="protein sequence ID" value="AWH84271.1"/>
    <property type="molecule type" value="Genomic_DNA"/>
</dbReference>